<dbReference type="GO" id="GO:0008408">
    <property type="term" value="F:3'-5' exonuclease activity"/>
    <property type="evidence" value="ECO:0007669"/>
    <property type="project" value="InterPro"/>
</dbReference>
<dbReference type="EMBL" id="BPQB01000010">
    <property type="protein sequence ID" value="GJE88829.1"/>
    <property type="molecule type" value="Genomic_DNA"/>
</dbReference>
<dbReference type="InterPro" id="IPR012337">
    <property type="entry name" value="RNaseH-like_sf"/>
</dbReference>
<proteinExistence type="predicted"/>
<feature type="domain" description="3'-5' exonuclease" evidence="1">
    <location>
        <begin position="15"/>
        <end position="215"/>
    </location>
</feature>
<protein>
    <recommendedName>
        <fullName evidence="1">3'-5' exonuclease domain-containing protein</fullName>
    </recommendedName>
</protein>
<evidence type="ECO:0000313" key="3">
    <source>
        <dbReference type="Proteomes" id="UP000703269"/>
    </source>
</evidence>
<comment type="caution">
    <text evidence="2">The sequence shown here is derived from an EMBL/GenBank/DDBJ whole genome shotgun (WGS) entry which is preliminary data.</text>
</comment>
<keyword evidence="3" id="KW-1185">Reference proteome</keyword>
<dbReference type="PANTHER" id="PTHR43040">
    <property type="entry name" value="RIBONUCLEASE D"/>
    <property type="match status" value="1"/>
</dbReference>
<dbReference type="OrthoDB" id="26838at2759"/>
<dbReference type="Pfam" id="PF01612">
    <property type="entry name" value="DNA_pol_A_exo1"/>
    <property type="match status" value="1"/>
</dbReference>
<dbReference type="InterPro" id="IPR036397">
    <property type="entry name" value="RNaseH_sf"/>
</dbReference>
<name>A0A9P3G6N8_9APHY</name>
<evidence type="ECO:0000259" key="1">
    <source>
        <dbReference type="Pfam" id="PF01612"/>
    </source>
</evidence>
<organism evidence="2 3">
    <name type="scientific">Phanerochaete sordida</name>
    <dbReference type="NCBI Taxonomy" id="48140"/>
    <lineage>
        <taxon>Eukaryota</taxon>
        <taxon>Fungi</taxon>
        <taxon>Dikarya</taxon>
        <taxon>Basidiomycota</taxon>
        <taxon>Agaricomycotina</taxon>
        <taxon>Agaricomycetes</taxon>
        <taxon>Polyporales</taxon>
        <taxon>Phanerochaetaceae</taxon>
        <taxon>Phanerochaete</taxon>
    </lineage>
</organism>
<dbReference type="Gene3D" id="3.30.420.10">
    <property type="entry name" value="Ribonuclease H-like superfamily/Ribonuclease H"/>
    <property type="match status" value="1"/>
</dbReference>
<dbReference type="GO" id="GO:0006139">
    <property type="term" value="P:nucleobase-containing compound metabolic process"/>
    <property type="evidence" value="ECO:0007669"/>
    <property type="project" value="InterPro"/>
</dbReference>
<dbReference type="AlphaFoldDB" id="A0A9P3G6N8"/>
<evidence type="ECO:0000313" key="2">
    <source>
        <dbReference type="EMBL" id="GJE88829.1"/>
    </source>
</evidence>
<sequence length="316" mass="33598">MPYDSNAPPQVTLCDDAAAAASALEALRRYSYIACDCEGLSLGEVGGSLSLVSLGGIPGLGGPTHIFLFDAPALGAAAFAPVLALLASPAHTKVLYDARMDWAELAHRHAARLAPVLDLQLADVQARAARGEGAQRQFARLAPFVPRGDTARDPAAFRDVHRLNGLAGAARDHGLPEGYKPKFDHTVWGRRPLSQGSLDYAAADIVLIAQLYGIFVAKGYIDEPRLLEQSARYMALNKDGLRGPRGGHSLLPLEILAAPPALEPTFPCGRCARALSAACFPRGRGPVGEQTVCWVCRAVAANAARREMTQRLYGDD</sequence>
<gene>
    <name evidence="2" type="ORF">PsYK624_049160</name>
</gene>
<dbReference type="PANTHER" id="PTHR43040:SF1">
    <property type="entry name" value="RIBONUCLEASE D"/>
    <property type="match status" value="1"/>
</dbReference>
<accession>A0A9P3G6N8</accession>
<reference evidence="2 3" key="1">
    <citation type="submission" date="2021-08" db="EMBL/GenBank/DDBJ databases">
        <title>Draft Genome Sequence of Phanerochaete sordida strain YK-624.</title>
        <authorList>
            <person name="Mori T."/>
            <person name="Dohra H."/>
            <person name="Suzuki T."/>
            <person name="Kawagishi H."/>
            <person name="Hirai H."/>
        </authorList>
    </citation>
    <scope>NUCLEOTIDE SEQUENCE [LARGE SCALE GENOMIC DNA]</scope>
    <source>
        <strain evidence="2 3">YK-624</strain>
    </source>
</reference>
<dbReference type="Proteomes" id="UP000703269">
    <property type="component" value="Unassembled WGS sequence"/>
</dbReference>
<dbReference type="GO" id="GO:0003676">
    <property type="term" value="F:nucleic acid binding"/>
    <property type="evidence" value="ECO:0007669"/>
    <property type="project" value="InterPro"/>
</dbReference>
<dbReference type="SUPFAM" id="SSF53098">
    <property type="entry name" value="Ribonuclease H-like"/>
    <property type="match status" value="1"/>
</dbReference>
<dbReference type="InterPro" id="IPR002562">
    <property type="entry name" value="3'-5'_exonuclease_dom"/>
</dbReference>